<name>A0A977L086_9CYAN</name>
<dbReference type="InterPro" id="IPR016780">
    <property type="entry name" value="UCP020893"/>
</dbReference>
<proteinExistence type="predicted"/>
<dbReference type="Proteomes" id="UP001065613">
    <property type="component" value="Chromosome"/>
</dbReference>
<dbReference type="AlphaFoldDB" id="A0A977L086"/>
<accession>A0A977L086</accession>
<gene>
    <name evidence="1" type="ORF">KA717_10920</name>
</gene>
<dbReference type="EMBL" id="CP073041">
    <property type="protein sequence ID" value="UXE63124.1"/>
    <property type="molecule type" value="Genomic_DNA"/>
</dbReference>
<sequence>MTTQSPAQISFEEAINQSQTLLEQVADGQISDADLTAQITDLVQTENGARGFFVIYLTADLPLADHPSQGLVKALQSSPDVVSELLVKNLAMSSATAISHGRNQDQEMAEGSKQVSRRTIALIQMTNLPETRAKLQRLKSTIQTGQGEYQAFLERWGYDAEQKQVILAAIAACSGPNQD</sequence>
<organism evidence="1">
    <name type="scientific">Woronichinia naegeliana WA131</name>
    <dbReference type="NCBI Taxonomy" id="2824559"/>
    <lineage>
        <taxon>Bacteria</taxon>
        <taxon>Bacillati</taxon>
        <taxon>Cyanobacteriota</taxon>
        <taxon>Cyanophyceae</taxon>
        <taxon>Synechococcales</taxon>
        <taxon>Coelosphaeriaceae</taxon>
        <taxon>Woronichinia</taxon>
    </lineage>
</organism>
<dbReference type="KEGG" id="wna:KA717_10920"/>
<reference evidence="1" key="1">
    <citation type="submission" date="2021-04" db="EMBL/GenBank/DDBJ databases">
        <title>Genome sequence of Woronichinia naegeliana from Washington state freshwater lake bloom.</title>
        <authorList>
            <person name="Dreher T.W."/>
        </authorList>
    </citation>
    <scope>NUCLEOTIDE SEQUENCE</scope>
    <source>
        <strain evidence="1">WA131</strain>
    </source>
</reference>
<protein>
    <submittedName>
        <fullName evidence="1">Uncharacterized protein</fullName>
    </submittedName>
</protein>
<dbReference type="PIRSF" id="PIRSF020893">
    <property type="entry name" value="UCP020893"/>
    <property type="match status" value="1"/>
</dbReference>
<evidence type="ECO:0000313" key="1">
    <source>
        <dbReference type="EMBL" id="UXE63124.1"/>
    </source>
</evidence>